<dbReference type="InterPro" id="IPR038261">
    <property type="entry name" value="GPP34-like_sf"/>
</dbReference>
<dbReference type="Pfam" id="PF05719">
    <property type="entry name" value="GPP34"/>
    <property type="match status" value="1"/>
</dbReference>
<comment type="caution">
    <text evidence="5">The sequence shown here is derived from an EMBL/GenBank/DDBJ whole genome shotgun (WGS) entry which is preliminary data.</text>
</comment>
<reference evidence="5 6" key="1">
    <citation type="journal article" date="2019" name="Int. J. Syst. Evol. Microbiol.">
        <title>The Global Catalogue of Microorganisms (GCM) 10K type strain sequencing project: providing services to taxonomists for standard genome sequencing and annotation.</title>
        <authorList>
            <consortium name="The Broad Institute Genomics Platform"/>
            <consortium name="The Broad Institute Genome Sequencing Center for Infectious Disease"/>
            <person name="Wu L."/>
            <person name="Ma J."/>
        </authorList>
    </citation>
    <scope>NUCLEOTIDE SEQUENCE [LARGE SCALE GENOMIC DNA]</scope>
    <source>
        <strain evidence="5 6">JCM 4565</strain>
    </source>
</reference>
<evidence type="ECO:0000256" key="1">
    <source>
        <dbReference type="ARBA" id="ARBA00004255"/>
    </source>
</evidence>
<keyword evidence="4" id="KW-0472">Membrane</keyword>
<sequence length="260" mass="29110">MAGPLSLPEEFALLSLADTGKTIDSGQATGGCAVAELGELALRGKLLLRQRVHKVFGWNAIRQITHVIELVDRTPVGLAWADELLAELANEPGAVSLTKLLRRRYRWRNAFHWHRDALVAQGLVRHVPRRGLFRQARYIPDPTVRNRLIEEVRLATEILRDTGEGRRLDVHTKFLSDMVIRGELAKDLGVVKGRGWRVNVMFLDGLLNRELWSARRRAQNRAAGVGALDSIPEPLRYTSEALADLVPKRSRNRGDAADGD</sequence>
<comment type="subcellular location">
    <subcellularLocation>
        <location evidence="1">Golgi apparatus membrane</location>
        <topology evidence="1">Peripheral membrane protein</topology>
        <orientation evidence="1">Cytoplasmic side</orientation>
    </subcellularLocation>
</comment>
<name>A0ABN0WU72_9ACTN</name>
<keyword evidence="6" id="KW-1185">Reference proteome</keyword>
<dbReference type="Proteomes" id="UP001500063">
    <property type="component" value="Unassembled WGS sequence"/>
</dbReference>
<gene>
    <name evidence="5" type="ORF">GCM10010319_24210</name>
</gene>
<proteinExistence type="predicted"/>
<dbReference type="RefSeq" id="WP_344117766.1">
    <property type="nucleotide sequence ID" value="NZ_BAAABW010000013.1"/>
</dbReference>
<evidence type="ECO:0000256" key="2">
    <source>
        <dbReference type="ARBA" id="ARBA00023034"/>
    </source>
</evidence>
<evidence type="ECO:0000256" key="4">
    <source>
        <dbReference type="ARBA" id="ARBA00023136"/>
    </source>
</evidence>
<accession>A0ABN0WU72</accession>
<dbReference type="EMBL" id="BAAABW010000013">
    <property type="protein sequence ID" value="GAA0346837.1"/>
    <property type="molecule type" value="Genomic_DNA"/>
</dbReference>
<organism evidence="5 6">
    <name type="scientific">Streptomyces blastmyceticus</name>
    <dbReference type="NCBI Taxonomy" id="68180"/>
    <lineage>
        <taxon>Bacteria</taxon>
        <taxon>Bacillati</taxon>
        <taxon>Actinomycetota</taxon>
        <taxon>Actinomycetes</taxon>
        <taxon>Kitasatosporales</taxon>
        <taxon>Streptomycetaceae</taxon>
        <taxon>Streptomyces</taxon>
    </lineage>
</organism>
<evidence type="ECO:0000313" key="5">
    <source>
        <dbReference type="EMBL" id="GAA0346837.1"/>
    </source>
</evidence>
<dbReference type="InterPro" id="IPR008628">
    <property type="entry name" value="GPP34-like"/>
</dbReference>
<evidence type="ECO:0000313" key="6">
    <source>
        <dbReference type="Proteomes" id="UP001500063"/>
    </source>
</evidence>
<keyword evidence="2" id="KW-0333">Golgi apparatus</keyword>
<protein>
    <submittedName>
        <fullName evidence="5">Uncharacterized protein</fullName>
    </submittedName>
</protein>
<keyword evidence="3" id="KW-0446">Lipid-binding</keyword>
<dbReference type="Gene3D" id="1.10.3630.10">
    <property type="entry name" value="yeast vps74-n-term truncation variant domain like"/>
    <property type="match status" value="1"/>
</dbReference>
<evidence type="ECO:0000256" key="3">
    <source>
        <dbReference type="ARBA" id="ARBA00023121"/>
    </source>
</evidence>